<dbReference type="EMBL" id="CP159837">
    <property type="protein sequence ID" value="XCM35291.1"/>
    <property type="molecule type" value="Genomic_DNA"/>
</dbReference>
<organism evidence="1">
    <name type="scientific">Planktothricoides raciborskii GIHE-MW2</name>
    <dbReference type="NCBI Taxonomy" id="2792601"/>
    <lineage>
        <taxon>Bacteria</taxon>
        <taxon>Bacillati</taxon>
        <taxon>Cyanobacteriota</taxon>
        <taxon>Cyanophyceae</taxon>
        <taxon>Oscillatoriophycideae</taxon>
        <taxon>Oscillatoriales</taxon>
        <taxon>Oscillatoriaceae</taxon>
        <taxon>Planktothricoides</taxon>
    </lineage>
</organism>
<protein>
    <submittedName>
        <fullName evidence="1">Uncharacterized protein</fullName>
    </submittedName>
</protein>
<accession>A0AAU8JAV9</accession>
<dbReference type="AlphaFoldDB" id="A0AAU8JAV9"/>
<evidence type="ECO:0000313" key="1">
    <source>
        <dbReference type="EMBL" id="XCM35291.1"/>
    </source>
</evidence>
<dbReference type="RefSeq" id="WP_255353158.1">
    <property type="nucleotide sequence ID" value="NZ_CP159837.1"/>
</dbReference>
<reference evidence="1" key="1">
    <citation type="submission" date="2024-07" db="EMBL/GenBank/DDBJ databases">
        <authorList>
            <person name="Kim Y.J."/>
            <person name="Jeong J.Y."/>
        </authorList>
    </citation>
    <scope>NUCLEOTIDE SEQUENCE</scope>
    <source>
        <strain evidence="1">GIHE-MW2</strain>
    </source>
</reference>
<sequence length="41" mass="4726">MMRETTFADILEACDRLPLEDQENLINILQIYKIGNGKKTS</sequence>
<name>A0AAU8JAV9_9CYAN</name>
<proteinExistence type="predicted"/>
<gene>
    <name evidence="1" type="ORF">ABWT76_003955</name>
</gene>